<evidence type="ECO:0000313" key="3">
    <source>
        <dbReference type="Proteomes" id="UP001500021"/>
    </source>
</evidence>
<gene>
    <name evidence="2" type="ORF">GCM10009111_15220</name>
</gene>
<evidence type="ECO:0000313" key="2">
    <source>
        <dbReference type="EMBL" id="GAA0816036.1"/>
    </source>
</evidence>
<comment type="caution">
    <text evidence="2">The sequence shown here is derived from an EMBL/GenBank/DDBJ whole genome shotgun (WGS) entry which is preliminary data.</text>
</comment>
<accession>A0ABN1L6W1</accession>
<protein>
    <recommendedName>
        <fullName evidence="4">DUF4198 domain-containing protein</fullName>
    </recommendedName>
</protein>
<evidence type="ECO:0000256" key="1">
    <source>
        <dbReference type="SAM" id="SignalP"/>
    </source>
</evidence>
<feature type="chain" id="PRO_5045909028" description="DUF4198 domain-containing protein" evidence="1">
    <location>
        <begin position="23"/>
        <end position="266"/>
    </location>
</feature>
<organism evidence="2 3">
    <name type="scientific">Colwellia asteriadis</name>
    <dbReference type="NCBI Taxonomy" id="517723"/>
    <lineage>
        <taxon>Bacteria</taxon>
        <taxon>Pseudomonadati</taxon>
        <taxon>Pseudomonadota</taxon>
        <taxon>Gammaproteobacteria</taxon>
        <taxon>Alteromonadales</taxon>
        <taxon>Colwelliaceae</taxon>
        <taxon>Colwellia</taxon>
    </lineage>
</organism>
<dbReference type="EMBL" id="BAAAFA010000004">
    <property type="protein sequence ID" value="GAA0816036.1"/>
    <property type="molecule type" value="Genomic_DNA"/>
</dbReference>
<dbReference type="RefSeq" id="WP_343816761.1">
    <property type="nucleotide sequence ID" value="NZ_BAAAFA010000004.1"/>
</dbReference>
<keyword evidence="3" id="KW-1185">Reference proteome</keyword>
<dbReference type="Proteomes" id="UP001500021">
    <property type="component" value="Unassembled WGS sequence"/>
</dbReference>
<reference evidence="2 3" key="1">
    <citation type="journal article" date="2019" name="Int. J. Syst. Evol. Microbiol.">
        <title>The Global Catalogue of Microorganisms (GCM) 10K type strain sequencing project: providing services to taxonomists for standard genome sequencing and annotation.</title>
        <authorList>
            <consortium name="The Broad Institute Genomics Platform"/>
            <consortium name="The Broad Institute Genome Sequencing Center for Infectious Disease"/>
            <person name="Wu L."/>
            <person name="Ma J."/>
        </authorList>
    </citation>
    <scope>NUCLEOTIDE SEQUENCE [LARGE SCALE GENOMIC DNA]</scope>
    <source>
        <strain evidence="2 3">JCM 15608</strain>
    </source>
</reference>
<keyword evidence="1" id="KW-0732">Signal</keyword>
<feature type="signal peptide" evidence="1">
    <location>
        <begin position="1"/>
        <end position="22"/>
    </location>
</feature>
<sequence length="266" mass="29061">MKKTIVLALTLSTTVMASSAFAKTTSCNTVMAPAQVAHSQFNLHIDASQSTFAPGFASKGLKIHAFAEQGKLNISGSGGNDHVNSDGLYSYHRLSNTHAIEQSVSFEKGAYTVDYYFDDEDSGVFKQVYSGGQTVIQGDFSVENKQTELLAPESLAGYTVALRIKHTESVLPGGYPKDAVVIQRYDVDTMTGRGFGKDTVNFTGNYQFNRTSKTTAVEQNLQITENFSLPYIMTYQFETKNSGTWSQNFADGLIIFSGSFDLFASE</sequence>
<evidence type="ECO:0008006" key="4">
    <source>
        <dbReference type="Google" id="ProtNLM"/>
    </source>
</evidence>
<name>A0ABN1L6W1_9GAMM</name>
<proteinExistence type="predicted"/>